<organism evidence="2 3">
    <name type="scientific">Roseisalinus antarcticus</name>
    <dbReference type="NCBI Taxonomy" id="254357"/>
    <lineage>
        <taxon>Bacteria</taxon>
        <taxon>Pseudomonadati</taxon>
        <taxon>Pseudomonadota</taxon>
        <taxon>Alphaproteobacteria</taxon>
        <taxon>Rhodobacterales</taxon>
        <taxon>Roseobacteraceae</taxon>
        <taxon>Roseisalinus</taxon>
    </lineage>
</organism>
<evidence type="ECO:0000313" key="3">
    <source>
        <dbReference type="Proteomes" id="UP000193900"/>
    </source>
</evidence>
<reference evidence="2 3" key="1">
    <citation type="submission" date="2017-03" db="EMBL/GenBank/DDBJ databases">
        <authorList>
            <person name="Afonso C.L."/>
            <person name="Miller P.J."/>
            <person name="Scott M.A."/>
            <person name="Spackman E."/>
            <person name="Goraichik I."/>
            <person name="Dimitrov K.M."/>
            <person name="Suarez D.L."/>
            <person name="Swayne D.E."/>
        </authorList>
    </citation>
    <scope>NUCLEOTIDE SEQUENCE [LARGE SCALE GENOMIC DNA]</scope>
    <source>
        <strain evidence="2 3">CECT 7023</strain>
    </source>
</reference>
<dbReference type="AlphaFoldDB" id="A0A1Y5TZE3"/>
<proteinExistence type="predicted"/>
<dbReference type="Proteomes" id="UP000193900">
    <property type="component" value="Unassembled WGS sequence"/>
</dbReference>
<evidence type="ECO:0000313" key="2">
    <source>
        <dbReference type="EMBL" id="SLN75066.1"/>
    </source>
</evidence>
<keyword evidence="3" id="KW-1185">Reference proteome</keyword>
<protein>
    <submittedName>
        <fullName evidence="2">Uncharacterized protein</fullName>
    </submittedName>
</protein>
<keyword evidence="1" id="KW-0472">Membrane</keyword>
<name>A0A1Y5TZE3_9RHOB</name>
<dbReference type="OrthoDB" id="7768315at2"/>
<evidence type="ECO:0000256" key="1">
    <source>
        <dbReference type="SAM" id="Phobius"/>
    </source>
</evidence>
<sequence length="108" mass="11837">MTKPESAALRSFLWQRVGIWAVGCTLWGVSLILAALFTPLCLRLTDIWTSPDRLGRIEEKVDLLTTEVRRATGEDRLIRQTAGLSYVTEPVCQGETIVLNVVAAPGPG</sequence>
<gene>
    <name evidence="2" type="ORF">ROA7023_03886</name>
</gene>
<keyword evidence="1" id="KW-1133">Transmembrane helix</keyword>
<keyword evidence="1" id="KW-0812">Transmembrane</keyword>
<accession>A0A1Y5TZE3</accession>
<feature type="transmembrane region" description="Helical" evidence="1">
    <location>
        <begin position="20"/>
        <end position="42"/>
    </location>
</feature>
<dbReference type="EMBL" id="FWFZ01000033">
    <property type="protein sequence ID" value="SLN75066.1"/>
    <property type="molecule type" value="Genomic_DNA"/>
</dbReference>
<dbReference type="RefSeq" id="WP_143535655.1">
    <property type="nucleotide sequence ID" value="NZ_FWFZ01000033.1"/>
</dbReference>